<accession>A0A3M7PEP9</accession>
<protein>
    <submittedName>
        <fullName evidence="1">Uncharacterized protein</fullName>
    </submittedName>
</protein>
<comment type="caution">
    <text evidence="1">The sequence shown here is derived from an EMBL/GenBank/DDBJ whole genome shotgun (WGS) entry which is preliminary data.</text>
</comment>
<evidence type="ECO:0000313" key="1">
    <source>
        <dbReference type="EMBL" id="RMZ97606.1"/>
    </source>
</evidence>
<keyword evidence="2" id="KW-1185">Reference proteome</keyword>
<dbReference type="AlphaFoldDB" id="A0A3M7PEP9"/>
<reference evidence="1 2" key="1">
    <citation type="journal article" date="2018" name="Sci. Rep.">
        <title>Genomic signatures of local adaptation to the degree of environmental predictability in rotifers.</title>
        <authorList>
            <person name="Franch-Gras L."/>
            <person name="Hahn C."/>
            <person name="Garcia-Roger E.M."/>
            <person name="Carmona M.J."/>
            <person name="Serra M."/>
            <person name="Gomez A."/>
        </authorList>
    </citation>
    <scope>NUCLEOTIDE SEQUENCE [LARGE SCALE GENOMIC DNA]</scope>
    <source>
        <strain evidence="1">HYR1</strain>
    </source>
</reference>
<evidence type="ECO:0000313" key="2">
    <source>
        <dbReference type="Proteomes" id="UP000276133"/>
    </source>
</evidence>
<gene>
    <name evidence="1" type="ORF">BpHYR1_012601</name>
</gene>
<organism evidence="1 2">
    <name type="scientific">Brachionus plicatilis</name>
    <name type="common">Marine rotifer</name>
    <name type="synonym">Brachionus muelleri</name>
    <dbReference type="NCBI Taxonomy" id="10195"/>
    <lineage>
        <taxon>Eukaryota</taxon>
        <taxon>Metazoa</taxon>
        <taxon>Spiralia</taxon>
        <taxon>Gnathifera</taxon>
        <taxon>Rotifera</taxon>
        <taxon>Eurotatoria</taxon>
        <taxon>Monogononta</taxon>
        <taxon>Pseudotrocha</taxon>
        <taxon>Ploima</taxon>
        <taxon>Brachionidae</taxon>
        <taxon>Brachionus</taxon>
    </lineage>
</organism>
<sequence>MLGIFPPISFSFEHSHIFYLEKFDDPYLNPWIKKISYPVQYKFYKFLFNFETNCLHLILKSTFNEFMIRTAAESPSVSPFTVKLKLDLNKNSPDKIRF</sequence>
<name>A0A3M7PEP9_BRAPC</name>
<dbReference type="Proteomes" id="UP000276133">
    <property type="component" value="Unassembled WGS sequence"/>
</dbReference>
<proteinExistence type="predicted"/>
<dbReference type="EMBL" id="REGN01011308">
    <property type="protein sequence ID" value="RMZ97606.1"/>
    <property type="molecule type" value="Genomic_DNA"/>
</dbReference>